<evidence type="ECO:0000313" key="4">
    <source>
        <dbReference type="Proteomes" id="UP000799779"/>
    </source>
</evidence>
<dbReference type="OrthoDB" id="3365399at2759"/>
<organism evidence="3 4">
    <name type="scientific">Amniculicola lignicola CBS 123094</name>
    <dbReference type="NCBI Taxonomy" id="1392246"/>
    <lineage>
        <taxon>Eukaryota</taxon>
        <taxon>Fungi</taxon>
        <taxon>Dikarya</taxon>
        <taxon>Ascomycota</taxon>
        <taxon>Pezizomycotina</taxon>
        <taxon>Dothideomycetes</taxon>
        <taxon>Pleosporomycetidae</taxon>
        <taxon>Pleosporales</taxon>
        <taxon>Amniculicolaceae</taxon>
        <taxon>Amniculicola</taxon>
    </lineage>
</organism>
<keyword evidence="4" id="KW-1185">Reference proteome</keyword>
<reference evidence="3" key="1">
    <citation type="journal article" date="2020" name="Stud. Mycol.">
        <title>101 Dothideomycetes genomes: a test case for predicting lifestyles and emergence of pathogens.</title>
        <authorList>
            <person name="Haridas S."/>
            <person name="Albert R."/>
            <person name="Binder M."/>
            <person name="Bloem J."/>
            <person name="Labutti K."/>
            <person name="Salamov A."/>
            <person name="Andreopoulos B."/>
            <person name="Baker S."/>
            <person name="Barry K."/>
            <person name="Bills G."/>
            <person name="Bluhm B."/>
            <person name="Cannon C."/>
            <person name="Castanera R."/>
            <person name="Culley D."/>
            <person name="Daum C."/>
            <person name="Ezra D."/>
            <person name="Gonzalez J."/>
            <person name="Henrissat B."/>
            <person name="Kuo A."/>
            <person name="Liang C."/>
            <person name="Lipzen A."/>
            <person name="Lutzoni F."/>
            <person name="Magnuson J."/>
            <person name="Mondo S."/>
            <person name="Nolan M."/>
            <person name="Ohm R."/>
            <person name="Pangilinan J."/>
            <person name="Park H.-J."/>
            <person name="Ramirez L."/>
            <person name="Alfaro M."/>
            <person name="Sun H."/>
            <person name="Tritt A."/>
            <person name="Yoshinaga Y."/>
            <person name="Zwiers L.-H."/>
            <person name="Turgeon B."/>
            <person name="Goodwin S."/>
            <person name="Spatafora J."/>
            <person name="Crous P."/>
            <person name="Grigoriev I."/>
        </authorList>
    </citation>
    <scope>NUCLEOTIDE SEQUENCE</scope>
    <source>
        <strain evidence="3">CBS 123094</strain>
    </source>
</reference>
<gene>
    <name evidence="3" type="ORF">P154DRAFT_290730</name>
</gene>
<keyword evidence="2" id="KW-0472">Membrane</keyword>
<keyword evidence="2" id="KW-0812">Transmembrane</keyword>
<name>A0A6A5WW00_9PLEO</name>
<dbReference type="AlphaFoldDB" id="A0A6A5WW00"/>
<evidence type="ECO:0000313" key="3">
    <source>
        <dbReference type="EMBL" id="KAF2005983.1"/>
    </source>
</evidence>
<feature type="region of interest" description="Disordered" evidence="1">
    <location>
        <begin position="1"/>
        <end position="41"/>
    </location>
</feature>
<dbReference type="Proteomes" id="UP000799779">
    <property type="component" value="Unassembled WGS sequence"/>
</dbReference>
<dbReference type="EMBL" id="ML977561">
    <property type="protein sequence ID" value="KAF2005983.1"/>
    <property type="molecule type" value="Genomic_DNA"/>
</dbReference>
<proteinExistence type="predicted"/>
<evidence type="ECO:0000256" key="1">
    <source>
        <dbReference type="SAM" id="MobiDB-lite"/>
    </source>
</evidence>
<feature type="transmembrane region" description="Helical" evidence="2">
    <location>
        <begin position="96"/>
        <end position="114"/>
    </location>
</feature>
<feature type="compositionally biased region" description="Basic and acidic residues" evidence="1">
    <location>
        <begin position="1"/>
        <end position="23"/>
    </location>
</feature>
<accession>A0A6A5WW00</accession>
<feature type="compositionally biased region" description="Low complexity" evidence="1">
    <location>
        <begin position="24"/>
        <end position="37"/>
    </location>
</feature>
<sequence length="120" mass="13010">MHIREKELGGETSSRENHGDGDRSSISSNATDSASNAEDILSLHQSLSRNAGLEEPDKGLAQVITSATNMTTDPQFEIDFEDNGDNPRDWSMAKKAMIMGFMSFSTLVVVSYSTSFTSGL</sequence>
<evidence type="ECO:0000256" key="2">
    <source>
        <dbReference type="SAM" id="Phobius"/>
    </source>
</evidence>
<keyword evidence="2" id="KW-1133">Transmembrane helix</keyword>
<protein>
    <submittedName>
        <fullName evidence="3">Uncharacterized protein</fullName>
    </submittedName>
</protein>